<evidence type="ECO:0000313" key="7">
    <source>
        <dbReference type="Proteomes" id="UP000242877"/>
    </source>
</evidence>
<keyword evidence="4" id="KW-1133">Transmembrane helix</keyword>
<evidence type="ECO:0000259" key="5">
    <source>
        <dbReference type="SMART" id="SM00672"/>
    </source>
</evidence>
<dbReference type="OrthoDB" id="541052at2759"/>
<reference evidence="6 7" key="1">
    <citation type="journal article" date="2016" name="Genome Biol. Evol.">
        <title>Divergent and convergent evolution of fungal pathogenicity.</title>
        <authorList>
            <person name="Shang Y."/>
            <person name="Xiao G."/>
            <person name="Zheng P."/>
            <person name="Cen K."/>
            <person name="Zhan S."/>
            <person name="Wang C."/>
        </authorList>
    </citation>
    <scope>NUCLEOTIDE SEQUENCE [LARGE SCALE GENOMIC DNA]</scope>
    <source>
        <strain evidence="6 7">ARSEF 7405</strain>
    </source>
</reference>
<feature type="transmembrane region" description="Helical" evidence="4">
    <location>
        <begin position="308"/>
        <end position="332"/>
    </location>
</feature>
<dbReference type="InterPro" id="IPR006598">
    <property type="entry name" value="CAP10"/>
</dbReference>
<sequence>MNDEGRPGGISFLTSAVFFIASSIGLTVFFRSSATYGRSINPRTKAQYRLSQFTVVSNAIVPLAEYGRETLAIVLSICGLWLLFFNSKTVSLVRGSVSRFSSDVHLSTLPAPGGTSTDVAPPSLPEEEKDDQSENRATSLRWILSLVLTISLASRLELFHQISIRSQCITWSAEGLVPFLVSLCELGDNQKRGQTALTHLLPSFLLMLASFLARLNDGYTSTYICPLVTHQGYYTTLMQIGAVILDVIILRGMSVLATASAKYTDLRNVDVAGLWAPVFLGAAAVEVIGQVCFVMSTDTSSSNASPGWLTLSIFVRALLFTLMCTSASQIVLTIGMSGVAFLYVFILADAAVLSQLLDGLAMFPRIPTIKAFFATVFLHSAAYLHHKTVTQTVFDGRSTRRRSIIVRSLMLVSLLFTLFLLTRQRGSSPYHPIDVLMERSAMAHKYWEIEARKSTNLEEAVLEYQRRYSRPPPPGFDKWYWYATNRSSLVIDDFDQIYNDLLPFAAISPAELRLLTADVISTPWNEVVAIHVRDGKASLQEGIKPTHKWMVKGVHKLIDNFVEHLPNMDIPLNINDEPRVAVPWEVLESMKRAGQWWRPDVADMTDKWSNDRSLPDTYIERRMFEDLGHTAIFDRIARPTCPPGSPVRTTHVRDKRHICLKCAAPHSTGQFLSRWALAGDICHQPDAVHLHGFYLSPSAFKVSQRLLPVFSQSRVSGFNDILYPSAWNYVDKVEYKKENETAWNKKYDTLFWRGATTEGHSQDGNWAGMIRQRFVHLVNNQTSNPVSVLLPSGSEQKTYDYVTMQGGNVQHRLGLNTSVFIADEISRSQQVDKEIQEQEFGVGGKLDFQTHWKYKYLFDTDGAAFSGRFLSFLQSGSLPLRTGYFRQWLDGRLSPWVHYVPIDIRLHGLWSTLAYFAGAKTPKGKVLMKPHDHEAWQIADTGRRWANQTLRKEDMEIYMFRLLLEWGRLTDDNRDNLGFSMPVEKILV</sequence>
<name>A0A166N868_9EURO</name>
<feature type="transmembrane region" description="Helical" evidence="4">
    <location>
        <begin position="274"/>
        <end position="296"/>
    </location>
</feature>
<keyword evidence="4" id="KW-0472">Membrane</keyword>
<feature type="domain" description="Glycosyl transferase CAP10" evidence="5">
    <location>
        <begin position="683"/>
        <end position="973"/>
    </location>
</feature>
<feature type="transmembrane region" description="Helical" evidence="4">
    <location>
        <begin position="70"/>
        <end position="86"/>
    </location>
</feature>
<protein>
    <submittedName>
        <fullName evidence="6">Lipopolysaccharide-modifying protein</fullName>
    </submittedName>
</protein>
<proteinExistence type="inferred from homology"/>
<dbReference type="Proteomes" id="UP000242877">
    <property type="component" value="Unassembled WGS sequence"/>
</dbReference>
<dbReference type="AlphaFoldDB" id="A0A166N868"/>
<feature type="transmembrane region" description="Helical" evidence="4">
    <location>
        <begin position="233"/>
        <end position="253"/>
    </location>
</feature>
<dbReference type="Pfam" id="PF05686">
    <property type="entry name" value="Glyco_transf_90"/>
    <property type="match status" value="1"/>
</dbReference>
<dbReference type="PANTHER" id="PTHR12203">
    <property type="entry name" value="KDEL LYS-ASP-GLU-LEU CONTAINING - RELATED"/>
    <property type="match status" value="1"/>
</dbReference>
<evidence type="ECO:0000256" key="1">
    <source>
        <dbReference type="ARBA" id="ARBA00010118"/>
    </source>
</evidence>
<dbReference type="PANTHER" id="PTHR12203:SF35">
    <property type="entry name" value="PROTEIN O-GLUCOSYLTRANSFERASE 1"/>
    <property type="match status" value="1"/>
</dbReference>
<comment type="similarity">
    <text evidence="1">Belongs to the glycosyltransferase 90 family.</text>
</comment>
<feature type="transmembrane region" description="Helical" evidence="4">
    <location>
        <begin position="196"/>
        <end position="213"/>
    </location>
</feature>
<feature type="transmembrane region" description="Helical" evidence="4">
    <location>
        <begin position="404"/>
        <end position="422"/>
    </location>
</feature>
<dbReference type="EMBL" id="AZGZ01000027">
    <property type="protein sequence ID" value="KZZ88260.1"/>
    <property type="molecule type" value="Genomic_DNA"/>
</dbReference>
<evidence type="ECO:0000256" key="2">
    <source>
        <dbReference type="ARBA" id="ARBA00022679"/>
    </source>
</evidence>
<dbReference type="SMART" id="SM00672">
    <property type="entry name" value="CAP10"/>
    <property type="match status" value="1"/>
</dbReference>
<keyword evidence="7" id="KW-1185">Reference proteome</keyword>
<dbReference type="VEuPathDB" id="FungiDB:AAP_05081"/>
<organism evidence="6 7">
    <name type="scientific">Ascosphaera apis ARSEF 7405</name>
    <dbReference type="NCBI Taxonomy" id="392613"/>
    <lineage>
        <taxon>Eukaryota</taxon>
        <taxon>Fungi</taxon>
        <taxon>Dikarya</taxon>
        <taxon>Ascomycota</taxon>
        <taxon>Pezizomycotina</taxon>
        <taxon>Eurotiomycetes</taxon>
        <taxon>Eurotiomycetidae</taxon>
        <taxon>Onygenales</taxon>
        <taxon>Ascosphaeraceae</taxon>
        <taxon>Ascosphaera</taxon>
    </lineage>
</organism>
<evidence type="ECO:0000256" key="4">
    <source>
        <dbReference type="SAM" id="Phobius"/>
    </source>
</evidence>
<keyword evidence="2" id="KW-0808">Transferase</keyword>
<dbReference type="InterPro" id="IPR051091">
    <property type="entry name" value="O-Glucosyltr/Glycosyltrsf_90"/>
</dbReference>
<feature type="transmembrane region" description="Helical" evidence="4">
    <location>
        <begin position="12"/>
        <end position="34"/>
    </location>
</feature>
<dbReference type="GO" id="GO:0016740">
    <property type="term" value="F:transferase activity"/>
    <property type="evidence" value="ECO:0007669"/>
    <property type="project" value="UniProtKB-KW"/>
</dbReference>
<feature type="transmembrane region" description="Helical" evidence="4">
    <location>
        <begin position="363"/>
        <end position="384"/>
    </location>
</feature>
<accession>A0A166N868</accession>
<evidence type="ECO:0000256" key="3">
    <source>
        <dbReference type="SAM" id="MobiDB-lite"/>
    </source>
</evidence>
<feature type="region of interest" description="Disordered" evidence="3">
    <location>
        <begin position="111"/>
        <end position="133"/>
    </location>
</feature>
<gene>
    <name evidence="6" type="ORF">AAP_05081</name>
</gene>
<evidence type="ECO:0000313" key="6">
    <source>
        <dbReference type="EMBL" id="KZZ88260.1"/>
    </source>
</evidence>
<keyword evidence="4" id="KW-0812">Transmembrane</keyword>
<comment type="caution">
    <text evidence="6">The sequence shown here is derived from an EMBL/GenBank/DDBJ whole genome shotgun (WGS) entry which is preliminary data.</text>
</comment>
<feature type="transmembrane region" description="Helical" evidence="4">
    <location>
        <begin position="339"/>
        <end position="357"/>
    </location>
</feature>